<organism evidence="1 2">
    <name type="scientific">Kocuria subflava</name>
    <dbReference type="NCBI Taxonomy" id="1736139"/>
    <lineage>
        <taxon>Bacteria</taxon>
        <taxon>Bacillati</taxon>
        <taxon>Actinomycetota</taxon>
        <taxon>Actinomycetes</taxon>
        <taxon>Micrococcales</taxon>
        <taxon>Micrococcaceae</taxon>
        <taxon>Kocuria</taxon>
    </lineage>
</organism>
<dbReference type="CDD" id="cd07516">
    <property type="entry name" value="HAD_Pase"/>
    <property type="match status" value="1"/>
</dbReference>
<dbReference type="GO" id="GO:0000287">
    <property type="term" value="F:magnesium ion binding"/>
    <property type="evidence" value="ECO:0007669"/>
    <property type="project" value="TreeGrafter"/>
</dbReference>
<dbReference type="InterPro" id="IPR000150">
    <property type="entry name" value="Cof"/>
</dbReference>
<dbReference type="InterPro" id="IPR006379">
    <property type="entry name" value="HAD-SF_hydro_IIB"/>
</dbReference>
<comment type="caution">
    <text evidence="1">The sequence shown here is derived from an EMBL/GenBank/DDBJ whole genome shotgun (WGS) entry which is preliminary data.</text>
</comment>
<sequence>MTDYRLVAFDMDGTLLDSTRDLQPGTRRAFEAMRAAGTRIMLASGRPIPGLAMLARRLDLGENLVFAGMNGSVVVDQATGEEIARHPLPADIAKDLITRAQAHGIMVMLPHGNELIVEDATHPRVQYEANGNDLTVRVVDSLADFWEAPTKVLFCAELPDLAPLHEELMRDFAGRIELAYSSHIYMEATAAGVDKGSAITDFCEANGITLEQVIAFGDNGNDVNMLRTAGLGVAMANGIPEAREVADVVTTSNDDEGIARVLVQHFDFELPTA</sequence>
<protein>
    <submittedName>
        <fullName evidence="1">HAD family phosphatase</fullName>
    </submittedName>
</protein>
<dbReference type="Pfam" id="PF08282">
    <property type="entry name" value="Hydrolase_3"/>
    <property type="match status" value="1"/>
</dbReference>
<dbReference type="SUPFAM" id="SSF56784">
    <property type="entry name" value="HAD-like"/>
    <property type="match status" value="1"/>
</dbReference>
<dbReference type="SFLD" id="SFLDS00003">
    <property type="entry name" value="Haloacid_Dehalogenase"/>
    <property type="match status" value="1"/>
</dbReference>
<dbReference type="AlphaFoldDB" id="A0A846U2L7"/>
<dbReference type="InterPro" id="IPR036412">
    <property type="entry name" value="HAD-like_sf"/>
</dbReference>
<dbReference type="Gene3D" id="3.30.1240.10">
    <property type="match status" value="1"/>
</dbReference>
<dbReference type="PANTHER" id="PTHR10000">
    <property type="entry name" value="PHOSPHOSERINE PHOSPHATASE"/>
    <property type="match status" value="1"/>
</dbReference>
<evidence type="ECO:0000313" key="1">
    <source>
        <dbReference type="EMBL" id="NKE10695.1"/>
    </source>
</evidence>
<dbReference type="GO" id="GO:0016791">
    <property type="term" value="F:phosphatase activity"/>
    <property type="evidence" value="ECO:0007669"/>
    <property type="project" value="TreeGrafter"/>
</dbReference>
<accession>A0A846U2L7</accession>
<proteinExistence type="predicted"/>
<dbReference type="SFLD" id="SFLDG01140">
    <property type="entry name" value="C2.B:_Phosphomannomutase_and_P"/>
    <property type="match status" value="1"/>
</dbReference>
<dbReference type="InterPro" id="IPR023214">
    <property type="entry name" value="HAD_sf"/>
</dbReference>
<dbReference type="PANTHER" id="PTHR10000:SF8">
    <property type="entry name" value="HAD SUPERFAMILY HYDROLASE-LIKE, TYPE 3"/>
    <property type="match status" value="1"/>
</dbReference>
<dbReference type="Gene3D" id="3.40.50.1000">
    <property type="entry name" value="HAD superfamily/HAD-like"/>
    <property type="match status" value="1"/>
</dbReference>
<reference evidence="1 2" key="1">
    <citation type="submission" date="2020-02" db="EMBL/GenBank/DDBJ databases">
        <authorList>
            <person name="Sun Q."/>
        </authorList>
    </citation>
    <scope>NUCLEOTIDE SEQUENCE [LARGE SCALE GENOMIC DNA]</scope>
    <source>
        <strain evidence="1 2">YIM 13062</strain>
    </source>
</reference>
<dbReference type="EMBL" id="JAAVUN010000039">
    <property type="protein sequence ID" value="NKE10695.1"/>
    <property type="molecule type" value="Genomic_DNA"/>
</dbReference>
<keyword evidence="2" id="KW-1185">Reference proteome</keyword>
<dbReference type="NCBIfam" id="TIGR00099">
    <property type="entry name" value="Cof-subfamily"/>
    <property type="match status" value="1"/>
</dbReference>
<dbReference type="RefSeq" id="WP_119933740.1">
    <property type="nucleotide sequence ID" value="NZ_JAAVUN010000039.1"/>
</dbReference>
<gene>
    <name evidence="1" type="ORF">GTW58_12315</name>
</gene>
<dbReference type="PROSITE" id="PS01229">
    <property type="entry name" value="COF_2"/>
    <property type="match status" value="1"/>
</dbReference>
<name>A0A846U2L7_9MICC</name>
<dbReference type="NCBIfam" id="TIGR01484">
    <property type="entry name" value="HAD-SF-IIB"/>
    <property type="match status" value="1"/>
</dbReference>
<dbReference type="Proteomes" id="UP000521379">
    <property type="component" value="Unassembled WGS sequence"/>
</dbReference>
<evidence type="ECO:0000313" key="2">
    <source>
        <dbReference type="Proteomes" id="UP000521379"/>
    </source>
</evidence>
<dbReference type="GO" id="GO:0005829">
    <property type="term" value="C:cytosol"/>
    <property type="evidence" value="ECO:0007669"/>
    <property type="project" value="TreeGrafter"/>
</dbReference>